<dbReference type="PANTHER" id="PTHR30313">
    <property type="entry name" value="DNA PRIMASE"/>
    <property type="match status" value="1"/>
</dbReference>
<name>X1J1F3_9ZZZZ</name>
<protein>
    <recommendedName>
        <fullName evidence="4">Zinc finger CHC2-type domain-containing protein</fullName>
    </recommendedName>
</protein>
<dbReference type="SUPFAM" id="SSF57783">
    <property type="entry name" value="Zinc beta-ribbon"/>
    <property type="match status" value="1"/>
</dbReference>
<dbReference type="GO" id="GO:0005737">
    <property type="term" value="C:cytoplasm"/>
    <property type="evidence" value="ECO:0007669"/>
    <property type="project" value="TreeGrafter"/>
</dbReference>
<gene>
    <name evidence="5" type="ORF">S03H2_44480</name>
</gene>
<keyword evidence="1" id="KW-0479">Metal-binding</keyword>
<feature type="domain" description="Zinc finger CHC2-type" evidence="4">
    <location>
        <begin position="7"/>
        <end position="58"/>
    </location>
</feature>
<dbReference type="PANTHER" id="PTHR30313:SF2">
    <property type="entry name" value="DNA PRIMASE"/>
    <property type="match status" value="1"/>
</dbReference>
<proteinExistence type="predicted"/>
<keyword evidence="2" id="KW-0863">Zinc-finger</keyword>
<dbReference type="GO" id="GO:0003899">
    <property type="term" value="F:DNA-directed RNA polymerase activity"/>
    <property type="evidence" value="ECO:0007669"/>
    <property type="project" value="InterPro"/>
</dbReference>
<dbReference type="InterPro" id="IPR002694">
    <property type="entry name" value="Znf_CHC2"/>
</dbReference>
<feature type="non-terminal residue" evidence="5">
    <location>
        <position position="58"/>
    </location>
</feature>
<evidence type="ECO:0000256" key="1">
    <source>
        <dbReference type="ARBA" id="ARBA00022723"/>
    </source>
</evidence>
<dbReference type="GO" id="GO:0008270">
    <property type="term" value="F:zinc ion binding"/>
    <property type="evidence" value="ECO:0007669"/>
    <property type="project" value="UniProtKB-KW"/>
</dbReference>
<dbReference type="GO" id="GO:0003677">
    <property type="term" value="F:DNA binding"/>
    <property type="evidence" value="ECO:0007669"/>
    <property type="project" value="InterPro"/>
</dbReference>
<evidence type="ECO:0000256" key="3">
    <source>
        <dbReference type="ARBA" id="ARBA00022833"/>
    </source>
</evidence>
<dbReference type="EMBL" id="BARU01027813">
    <property type="protein sequence ID" value="GAH63603.1"/>
    <property type="molecule type" value="Genomic_DNA"/>
</dbReference>
<dbReference type="AlphaFoldDB" id="X1J1F3"/>
<dbReference type="InterPro" id="IPR050219">
    <property type="entry name" value="DnaG_primase"/>
</dbReference>
<evidence type="ECO:0000259" key="4">
    <source>
        <dbReference type="Pfam" id="PF01807"/>
    </source>
</evidence>
<accession>X1J1F3</accession>
<keyword evidence="3" id="KW-0862">Zinc</keyword>
<reference evidence="5" key="1">
    <citation type="journal article" date="2014" name="Front. Microbiol.">
        <title>High frequency of phylogenetically diverse reductive dehalogenase-homologous genes in deep subseafloor sedimentary metagenomes.</title>
        <authorList>
            <person name="Kawai M."/>
            <person name="Futagami T."/>
            <person name="Toyoda A."/>
            <person name="Takaki Y."/>
            <person name="Nishi S."/>
            <person name="Hori S."/>
            <person name="Arai W."/>
            <person name="Tsubouchi T."/>
            <person name="Morono Y."/>
            <person name="Uchiyama I."/>
            <person name="Ito T."/>
            <person name="Fujiyama A."/>
            <person name="Inagaki F."/>
            <person name="Takami H."/>
        </authorList>
    </citation>
    <scope>NUCLEOTIDE SEQUENCE</scope>
    <source>
        <strain evidence="5">Expedition CK06-06</strain>
    </source>
</reference>
<dbReference type="Pfam" id="PF01807">
    <property type="entry name" value="Zn_ribbon_DnaG"/>
    <property type="match status" value="1"/>
</dbReference>
<dbReference type="InterPro" id="IPR036977">
    <property type="entry name" value="DNA_primase_Znf_CHC2"/>
</dbReference>
<organism evidence="5">
    <name type="scientific">marine sediment metagenome</name>
    <dbReference type="NCBI Taxonomy" id="412755"/>
    <lineage>
        <taxon>unclassified sequences</taxon>
        <taxon>metagenomes</taxon>
        <taxon>ecological metagenomes</taxon>
    </lineage>
</organism>
<evidence type="ECO:0000313" key="5">
    <source>
        <dbReference type="EMBL" id="GAH63603.1"/>
    </source>
</evidence>
<evidence type="ECO:0000256" key="2">
    <source>
        <dbReference type="ARBA" id="ARBA00022771"/>
    </source>
</evidence>
<comment type="caution">
    <text evidence="5">The sequence shown here is derived from an EMBL/GenBank/DDBJ whole genome shotgun (WGS) entry which is preliminary data.</text>
</comment>
<sequence length="58" mass="6720">MVRYYLSQEKIEEIREAADIIEIIGEYIPIKKTGKNYTGLCPFHSEKKPSFTVSPTKQ</sequence>
<dbReference type="Gene3D" id="3.90.580.10">
    <property type="entry name" value="Zinc finger, CHC2-type domain"/>
    <property type="match status" value="1"/>
</dbReference>
<dbReference type="GO" id="GO:0006269">
    <property type="term" value="P:DNA replication, synthesis of primer"/>
    <property type="evidence" value="ECO:0007669"/>
    <property type="project" value="TreeGrafter"/>
</dbReference>